<organism evidence="1 2">
    <name type="scientific">Burkholderia phage BcepSauron</name>
    <dbReference type="NCBI Taxonomy" id="2530033"/>
    <lineage>
        <taxon>Viruses</taxon>
        <taxon>Duplodnaviria</taxon>
        <taxon>Heunggongvirae</taxon>
        <taxon>Uroviricota</taxon>
        <taxon>Caudoviricetes</taxon>
        <taxon>Sarumanvirus</taxon>
        <taxon>Sarumanvirus bcepsauron</taxon>
    </lineage>
</organism>
<keyword evidence="2" id="KW-1185">Reference proteome</keyword>
<reference evidence="1 2" key="1">
    <citation type="submission" date="2019-02" db="EMBL/GenBank/DDBJ databases">
        <title>Complete genome sequence of Burkholderia cenocepacia phage BcepSauron.</title>
        <authorList>
            <person name="Park K."/>
            <person name="Gonzalez C."/>
            <person name="Liu M."/>
            <person name="Gill J."/>
        </authorList>
    </citation>
    <scope>NUCLEOTIDE SEQUENCE [LARGE SCALE GENOMIC DNA]</scope>
</reference>
<evidence type="ECO:0000313" key="1">
    <source>
        <dbReference type="EMBL" id="QBQ74740.1"/>
    </source>
</evidence>
<sequence>MTLPDSFYRKQHDSIQRSLARLSEKLKLLRDACPHLNVQKKARSDTGNWSRSDDRYWYDCTCPACGKHWTEDQ</sequence>
<accession>A0A482MNP4</accession>
<dbReference type="Proteomes" id="UP000301424">
    <property type="component" value="Segment"/>
</dbReference>
<protein>
    <submittedName>
        <fullName evidence="1">Uncharacterized protein</fullName>
    </submittedName>
</protein>
<gene>
    <name evidence="1" type="ORF">BcepSauron_360</name>
</gene>
<proteinExistence type="predicted"/>
<dbReference type="EMBL" id="MK552141">
    <property type="protein sequence ID" value="QBQ74740.1"/>
    <property type="molecule type" value="Genomic_DNA"/>
</dbReference>
<name>A0A482MNP4_9CAUD</name>
<evidence type="ECO:0000313" key="2">
    <source>
        <dbReference type="Proteomes" id="UP000301424"/>
    </source>
</evidence>